<keyword evidence="14" id="KW-1185">Reference proteome</keyword>
<keyword evidence="10 11" id="KW-0472">Membrane</keyword>
<keyword evidence="6" id="KW-0479">Metal-binding</keyword>
<keyword evidence="7" id="KW-0249">Electron transport</keyword>
<dbReference type="GO" id="GO:0046872">
    <property type="term" value="F:metal ion binding"/>
    <property type="evidence" value="ECO:0007669"/>
    <property type="project" value="UniProtKB-KW"/>
</dbReference>
<feature type="transmembrane region" description="Helical" evidence="11">
    <location>
        <begin position="207"/>
        <end position="225"/>
    </location>
</feature>
<dbReference type="SUPFAM" id="SSF81342">
    <property type="entry name" value="Transmembrane di-heme cytochromes"/>
    <property type="match status" value="1"/>
</dbReference>
<dbReference type="InterPro" id="IPR016174">
    <property type="entry name" value="Di-haem_cyt_TM"/>
</dbReference>
<evidence type="ECO:0000256" key="6">
    <source>
        <dbReference type="ARBA" id="ARBA00022723"/>
    </source>
</evidence>
<dbReference type="Pfam" id="PF01292">
    <property type="entry name" value="Ni_hydr_CYTB"/>
    <property type="match status" value="1"/>
</dbReference>
<evidence type="ECO:0000313" key="13">
    <source>
        <dbReference type="EMBL" id="MBK1705651.1"/>
    </source>
</evidence>
<keyword evidence="5 11" id="KW-0812">Transmembrane</keyword>
<dbReference type="GO" id="GO:0022904">
    <property type="term" value="P:respiratory electron transport chain"/>
    <property type="evidence" value="ECO:0007669"/>
    <property type="project" value="InterPro"/>
</dbReference>
<dbReference type="Gene3D" id="1.20.950.20">
    <property type="entry name" value="Transmembrane di-heme cytochromes, Chain C"/>
    <property type="match status" value="1"/>
</dbReference>
<dbReference type="GO" id="GO:0009055">
    <property type="term" value="F:electron transfer activity"/>
    <property type="evidence" value="ECO:0007669"/>
    <property type="project" value="InterPro"/>
</dbReference>
<dbReference type="SUPFAM" id="SSF49344">
    <property type="entry name" value="CBD9-like"/>
    <property type="match status" value="1"/>
</dbReference>
<keyword evidence="4" id="KW-0349">Heme</keyword>
<keyword evidence="8 11" id="KW-1133">Transmembrane helix</keyword>
<keyword evidence="2" id="KW-0813">Transport</keyword>
<evidence type="ECO:0000256" key="10">
    <source>
        <dbReference type="ARBA" id="ARBA00023136"/>
    </source>
</evidence>
<evidence type="ECO:0000313" key="14">
    <source>
        <dbReference type="Proteomes" id="UP001296776"/>
    </source>
</evidence>
<comment type="subcellular location">
    <subcellularLocation>
        <location evidence="1">Cell membrane</location>
        <topology evidence="1">Multi-pass membrane protein</topology>
    </subcellularLocation>
</comment>
<dbReference type="AlphaFoldDB" id="A0AAJ0XAC9"/>
<feature type="domain" description="Cytochrome c-552/DMSO reductase-like haem-binding" evidence="12">
    <location>
        <begin position="250"/>
        <end position="574"/>
    </location>
</feature>
<gene>
    <name evidence="13" type="ORF">CKO40_14070</name>
</gene>
<feature type="transmembrane region" description="Helical" evidence="11">
    <location>
        <begin position="165"/>
        <end position="187"/>
    </location>
</feature>
<dbReference type="EMBL" id="NRSJ01000025">
    <property type="protein sequence ID" value="MBK1705651.1"/>
    <property type="molecule type" value="Genomic_DNA"/>
</dbReference>
<reference evidence="13" key="1">
    <citation type="submission" date="2017-08" db="EMBL/GenBank/DDBJ databases">
        <authorList>
            <person name="Imhoff J.F."/>
            <person name="Rahn T."/>
            <person name="Kuenzel S."/>
            <person name="Neulinger S.C."/>
        </authorList>
    </citation>
    <scope>NUCLEOTIDE SEQUENCE</scope>
    <source>
        <strain evidence="13">DSM 11080</strain>
    </source>
</reference>
<dbReference type="InterPro" id="IPR011577">
    <property type="entry name" value="Cyt_b561_bac/Ni-Hgenase"/>
</dbReference>
<feature type="transmembrane region" description="Helical" evidence="11">
    <location>
        <begin position="33"/>
        <end position="55"/>
    </location>
</feature>
<evidence type="ECO:0000259" key="12">
    <source>
        <dbReference type="SMART" id="SM00887"/>
    </source>
</evidence>
<keyword evidence="9" id="KW-0408">Iron</keyword>
<organism evidence="13 14">
    <name type="scientific">Halochromatium glycolicum</name>
    <dbReference type="NCBI Taxonomy" id="85075"/>
    <lineage>
        <taxon>Bacteria</taxon>
        <taxon>Pseudomonadati</taxon>
        <taxon>Pseudomonadota</taxon>
        <taxon>Gammaproteobacteria</taxon>
        <taxon>Chromatiales</taxon>
        <taxon>Chromatiaceae</taxon>
        <taxon>Halochromatium</taxon>
    </lineage>
</organism>
<evidence type="ECO:0000256" key="3">
    <source>
        <dbReference type="ARBA" id="ARBA00022475"/>
    </source>
</evidence>
<reference evidence="13" key="2">
    <citation type="journal article" date="2020" name="Microorganisms">
        <title>Osmotic Adaptation and Compatible Solute Biosynthesis of Phototrophic Bacteria as Revealed from Genome Analyses.</title>
        <authorList>
            <person name="Imhoff J.F."/>
            <person name="Rahn T."/>
            <person name="Kunzel S."/>
            <person name="Keller A."/>
            <person name="Neulinger S.C."/>
        </authorList>
    </citation>
    <scope>NUCLEOTIDE SEQUENCE</scope>
    <source>
        <strain evidence="13">DSM 11080</strain>
    </source>
</reference>
<dbReference type="SMART" id="SM00887">
    <property type="entry name" value="EB_dh"/>
    <property type="match status" value="1"/>
</dbReference>
<dbReference type="Pfam" id="PF09459">
    <property type="entry name" value="EB_dh"/>
    <property type="match status" value="1"/>
</dbReference>
<evidence type="ECO:0000256" key="9">
    <source>
        <dbReference type="ARBA" id="ARBA00023004"/>
    </source>
</evidence>
<dbReference type="GO" id="GO:0020037">
    <property type="term" value="F:heme binding"/>
    <property type="evidence" value="ECO:0007669"/>
    <property type="project" value="InterPro"/>
</dbReference>
<protein>
    <recommendedName>
        <fullName evidence="12">Cytochrome c-552/DMSO reductase-like haem-binding domain-containing protein</fullName>
    </recommendedName>
</protein>
<proteinExistence type="predicted"/>
<dbReference type="Gene3D" id="2.60.40.1190">
    <property type="match status" value="1"/>
</dbReference>
<dbReference type="Proteomes" id="UP001296776">
    <property type="component" value="Unassembled WGS sequence"/>
</dbReference>
<comment type="caution">
    <text evidence="13">The sequence shown here is derived from an EMBL/GenBank/DDBJ whole genome shotgun (WGS) entry which is preliminary data.</text>
</comment>
<sequence length="581" mass="63586">MQKSLMTGTDATVAGPSLRPQGKTLRRAPLATILIHWLVVLSIGISLATGWRIAADAPDAIVSAALAPVLPQGTVFYWHLISGCVVLALMLTYTLYQISSGLGRRLTHLRNTENKSTSSAQSAVRLQRLDRKLYWLAFGLLSLAAMTGLLQYLNAAWPTTAAIEALHRLAAWGLVGYAIAHVGLQIAGGGLRRLATIFLPRNVHSRIAAMSMVIALGAVGGAVAMDRLLLHHLSIERTNTAPRIDGWPDDAVWNSATTVELSLANGANLPGGETTVVLKGLYDGERIYLLCEWADPTHSAAHVPLRKTERGWQIMQTAYRQADENRYYEDKLALMLASSNPMAALTSVHLGTRPLKGEPGAPGGRGLHYTTDGTILDVWHWKSVRNAYQRQADDNFFGPPLPAPSATPRVRDPDSGAWLPRYTAGYRKDPPGTYSGYEMNWEFFDEGWVLPLRLPDDPRDIAEPGFIETASAGGARGPSSIKGWIEFNDTRPYAAGIDPLPVGTLLPSVLPTGQLTGDRGDIKAQGRWSEGRWYLELSRRLDTGSKRDIPIEDGTLLWVAVFDHSQTRHAYHLRPVQLQLN</sequence>
<dbReference type="InterPro" id="IPR019020">
    <property type="entry name" value="Cyt-c552/DMSO_Rdtase_haem-bd"/>
</dbReference>
<feature type="transmembrane region" description="Helical" evidence="11">
    <location>
        <begin position="133"/>
        <end position="153"/>
    </location>
</feature>
<evidence type="ECO:0000256" key="7">
    <source>
        <dbReference type="ARBA" id="ARBA00022982"/>
    </source>
</evidence>
<evidence type="ECO:0000256" key="1">
    <source>
        <dbReference type="ARBA" id="ARBA00004651"/>
    </source>
</evidence>
<evidence type="ECO:0000256" key="11">
    <source>
        <dbReference type="SAM" id="Phobius"/>
    </source>
</evidence>
<evidence type="ECO:0000256" key="2">
    <source>
        <dbReference type="ARBA" id="ARBA00022448"/>
    </source>
</evidence>
<accession>A0AAJ0XAC9</accession>
<evidence type="ECO:0000256" key="4">
    <source>
        <dbReference type="ARBA" id="ARBA00022617"/>
    </source>
</evidence>
<dbReference type="GO" id="GO:0005886">
    <property type="term" value="C:plasma membrane"/>
    <property type="evidence" value="ECO:0007669"/>
    <property type="project" value="UniProtKB-SubCell"/>
</dbReference>
<dbReference type="CDD" id="cd09625">
    <property type="entry name" value="DOMON_like_cytochrome"/>
    <property type="match status" value="1"/>
</dbReference>
<name>A0AAJ0XAC9_9GAMM</name>
<feature type="transmembrane region" description="Helical" evidence="11">
    <location>
        <begin position="75"/>
        <end position="96"/>
    </location>
</feature>
<keyword evidence="3" id="KW-1003">Cell membrane</keyword>
<evidence type="ECO:0000256" key="5">
    <source>
        <dbReference type="ARBA" id="ARBA00022692"/>
    </source>
</evidence>
<evidence type="ECO:0000256" key="8">
    <source>
        <dbReference type="ARBA" id="ARBA00022989"/>
    </source>
</evidence>